<reference evidence="2 3" key="1">
    <citation type="submission" date="2023-07" db="EMBL/GenBank/DDBJ databases">
        <title>Comparative genomics of wheat-associated soil bacteria to identify genetic determinants of phenazine resistance.</title>
        <authorList>
            <person name="Mouncey N."/>
        </authorList>
    </citation>
    <scope>NUCLEOTIDE SEQUENCE [LARGE SCALE GENOMIC DNA]</scope>
    <source>
        <strain evidence="2 3">V3I3</strain>
    </source>
</reference>
<dbReference type="EMBL" id="JAUSYY010000001">
    <property type="protein sequence ID" value="MDQ0893478.1"/>
    <property type="molecule type" value="Genomic_DNA"/>
</dbReference>
<name>A0ABU0R5W9_9MICO</name>
<evidence type="ECO:0000256" key="1">
    <source>
        <dbReference type="SAM" id="MobiDB-lite"/>
    </source>
</evidence>
<organism evidence="2 3">
    <name type="scientific">Agromyces ramosus</name>
    <dbReference type="NCBI Taxonomy" id="33879"/>
    <lineage>
        <taxon>Bacteria</taxon>
        <taxon>Bacillati</taxon>
        <taxon>Actinomycetota</taxon>
        <taxon>Actinomycetes</taxon>
        <taxon>Micrococcales</taxon>
        <taxon>Microbacteriaceae</taxon>
        <taxon>Agromyces</taxon>
    </lineage>
</organism>
<feature type="region of interest" description="Disordered" evidence="1">
    <location>
        <begin position="61"/>
        <end position="88"/>
    </location>
</feature>
<keyword evidence="3" id="KW-1185">Reference proteome</keyword>
<protein>
    <submittedName>
        <fullName evidence="2">Uncharacterized protein</fullName>
    </submittedName>
</protein>
<gene>
    <name evidence="2" type="ORF">QFZ26_001033</name>
</gene>
<evidence type="ECO:0000313" key="3">
    <source>
        <dbReference type="Proteomes" id="UP001239083"/>
    </source>
</evidence>
<dbReference type="Proteomes" id="UP001239083">
    <property type="component" value="Unassembled WGS sequence"/>
</dbReference>
<evidence type="ECO:0000313" key="2">
    <source>
        <dbReference type="EMBL" id="MDQ0893478.1"/>
    </source>
</evidence>
<comment type="caution">
    <text evidence="2">The sequence shown here is derived from an EMBL/GenBank/DDBJ whole genome shotgun (WGS) entry which is preliminary data.</text>
</comment>
<sequence length="119" mass="12924">MSAVIGPTLASLLQNAQFTRTARVLKSEGWLDWHLLIAIVNIDELRFHLAALQGRIEVRACRRSPRRSSTHDVTGPSAPAPGPSRGSAVTLQWREVVVDRRLAGARAEAVGQPIADPRG</sequence>
<accession>A0ABU0R5W9</accession>
<proteinExistence type="predicted"/>